<feature type="domain" description="CBM3" evidence="5">
    <location>
        <begin position="40"/>
        <end position="200"/>
    </location>
</feature>
<gene>
    <name evidence="6" type="primary">CbpD</name>
</gene>
<dbReference type="InterPro" id="IPR008965">
    <property type="entry name" value="CBM2/CBM3_carb-bd_dom_sf"/>
</dbReference>
<dbReference type="SMART" id="SM01067">
    <property type="entry name" value="CBM_3"/>
    <property type="match status" value="1"/>
</dbReference>
<keyword evidence="2" id="KW-0136">Cellulose degradation</keyword>
<dbReference type="PROSITE" id="PS51172">
    <property type="entry name" value="CBM3"/>
    <property type="match status" value="1"/>
</dbReference>
<dbReference type="Pfam" id="PF00942">
    <property type="entry name" value="CBM_3"/>
    <property type="match status" value="1"/>
</dbReference>
<dbReference type="Gene3D" id="2.60.40.10">
    <property type="entry name" value="Immunoglobulins"/>
    <property type="match status" value="1"/>
</dbReference>
<proteinExistence type="predicted"/>
<dbReference type="InterPro" id="IPR014756">
    <property type="entry name" value="Ig_E-set"/>
</dbReference>
<accession>A0A173MZQ9</accession>
<sequence length="439" mass="48247">MKASRGKSNMKKNKKSYLIVALMMLLSVIIPSVPVLASSSLSSPTIQMYNSNKEIETNTISPTFKIINSSYSPLDLKDVTVRYYYTSDGNQEQNFWCDHADALLGYNYVDNTSKVTGKFVKFPNGIGNCDTYLEIGFTDDASILEPGQSISIQTRITKADWSNYNQSNDYSFDPINSSPCENLKVAEYLCGTLVWGTPYFPPIIHPSISPTTASFDRNLFPQFDIYVRLTLNNTSLRSISNGNQLLVLGVDFTINGIYAIINKGYLAKQSSISTTLTFSFSDGTNSNLEIYFAQPDGRFSVKLGSATGACGDTVSVPITFENVKEYSKLVASEFNVSFDPSVLEVSSITPGDIVTNPTVNLTYTVSKDTIHFIFIDDTFGEQLISNDGTFANINFKIKSGSAAGDSPLKFSSPGIFGDMNLNEIQALLQNGYIHINTQV</sequence>
<dbReference type="AlphaFoldDB" id="A0A173MZQ9"/>
<dbReference type="Gene3D" id="2.60.40.710">
    <property type="entry name" value="Endoglucanase-like"/>
    <property type="match status" value="1"/>
</dbReference>
<dbReference type="Pfam" id="PF00963">
    <property type="entry name" value="Cohesin"/>
    <property type="match status" value="1"/>
</dbReference>
<dbReference type="EMBL" id="AB499162">
    <property type="protein sequence ID" value="BAV13061.1"/>
    <property type="molecule type" value="Genomic_DNA"/>
</dbReference>
<dbReference type="GO" id="GO:0030245">
    <property type="term" value="P:cellulose catabolic process"/>
    <property type="evidence" value="ECO:0007669"/>
    <property type="project" value="UniProtKB-KW"/>
</dbReference>
<dbReference type="InterPro" id="IPR005102">
    <property type="entry name" value="Carbo-bd_X2"/>
</dbReference>
<dbReference type="SUPFAM" id="SSF49384">
    <property type="entry name" value="Carbohydrate-binding domain"/>
    <property type="match status" value="2"/>
</dbReference>
<evidence type="ECO:0000256" key="4">
    <source>
        <dbReference type="ARBA" id="ARBA00023326"/>
    </source>
</evidence>
<dbReference type="CDD" id="cd08548">
    <property type="entry name" value="Type_I_cohesin_like"/>
    <property type="match status" value="1"/>
</dbReference>
<keyword evidence="1" id="KW-0732">Signal</keyword>
<name>A0A173MZQ9_CLOCL</name>
<dbReference type="Pfam" id="PF03442">
    <property type="entry name" value="CBM_X2"/>
    <property type="match status" value="1"/>
</dbReference>
<evidence type="ECO:0000313" key="6">
    <source>
        <dbReference type="EMBL" id="BAV13061.1"/>
    </source>
</evidence>
<keyword evidence="4" id="KW-0624">Polysaccharide degradation</keyword>
<dbReference type="GO" id="GO:0030248">
    <property type="term" value="F:cellulose binding"/>
    <property type="evidence" value="ECO:0007669"/>
    <property type="project" value="InterPro"/>
</dbReference>
<dbReference type="Gene3D" id="2.60.40.680">
    <property type="match status" value="1"/>
</dbReference>
<evidence type="ECO:0000259" key="5">
    <source>
        <dbReference type="PROSITE" id="PS51172"/>
    </source>
</evidence>
<evidence type="ECO:0000256" key="1">
    <source>
        <dbReference type="ARBA" id="ARBA00022729"/>
    </source>
</evidence>
<evidence type="ECO:0000256" key="2">
    <source>
        <dbReference type="ARBA" id="ARBA00023001"/>
    </source>
</evidence>
<dbReference type="InterPro" id="IPR002102">
    <property type="entry name" value="Cohesin_dom"/>
</dbReference>
<keyword evidence="3" id="KW-0119">Carbohydrate metabolism</keyword>
<reference evidence="6" key="1">
    <citation type="submission" date="2009-04" db="EMBL/GenBank/DDBJ databases">
        <title>Clostridium cellulovorans cellulosomal and noncellulosomal genes.</title>
        <authorList>
            <person name="Tamaru Y."/>
        </authorList>
    </citation>
    <scope>NUCLEOTIDE SEQUENCE</scope>
</reference>
<dbReference type="SUPFAM" id="SSF81296">
    <property type="entry name" value="E set domains"/>
    <property type="match status" value="1"/>
</dbReference>
<dbReference type="InterPro" id="IPR001956">
    <property type="entry name" value="CBM3"/>
</dbReference>
<organism evidence="6">
    <name type="scientific">Clostridium cellulovorans</name>
    <dbReference type="NCBI Taxonomy" id="1493"/>
    <lineage>
        <taxon>Bacteria</taxon>
        <taxon>Bacillati</taxon>
        <taxon>Bacillota</taxon>
        <taxon>Clostridia</taxon>
        <taxon>Eubacteriales</taxon>
        <taxon>Clostridiaceae</taxon>
        <taxon>Clostridium</taxon>
    </lineage>
</organism>
<dbReference type="InterPro" id="IPR036966">
    <property type="entry name" value="CBM3_sf"/>
</dbReference>
<dbReference type="InterPro" id="IPR013783">
    <property type="entry name" value="Ig-like_fold"/>
</dbReference>
<protein>
    <submittedName>
        <fullName evidence="6">Cellulose binding protein</fullName>
    </submittedName>
</protein>
<evidence type="ECO:0000256" key="3">
    <source>
        <dbReference type="ARBA" id="ARBA00023277"/>
    </source>
</evidence>